<dbReference type="InterPro" id="IPR036388">
    <property type="entry name" value="WH-like_DNA-bd_sf"/>
</dbReference>
<comment type="cofactor">
    <cofactor evidence="11">
        <name>Co(2+)</name>
        <dbReference type="ChEBI" id="CHEBI:48828"/>
    </cofactor>
    <cofactor evidence="11">
        <name>Zn(2+)</name>
        <dbReference type="ChEBI" id="CHEBI:29105"/>
    </cofactor>
    <cofactor evidence="11">
        <name>Mn(2+)</name>
        <dbReference type="ChEBI" id="CHEBI:29035"/>
    </cofactor>
    <cofactor evidence="11">
        <name>Fe(2+)</name>
        <dbReference type="ChEBI" id="CHEBI:29033"/>
    </cofactor>
    <text evidence="11">Binds 2 divalent metal cations per subunit. Has a high-affinity and a low affinity metal-binding site. The true nature of the physiological cofactor is under debate. The enzyme is active with cobalt, zinc, manganese or divalent iron ions.</text>
</comment>
<dbReference type="PANTHER" id="PTHR45777">
    <property type="entry name" value="METHIONINE AMINOPEPTIDASE 2"/>
    <property type="match status" value="1"/>
</dbReference>
<dbReference type="Pfam" id="PF07859">
    <property type="entry name" value="Abhydrolase_3"/>
    <property type="match status" value="1"/>
</dbReference>
<comment type="similarity">
    <text evidence="4">Belongs to the 'GDXG' lipolytic enzyme family.</text>
</comment>
<proteinExistence type="inferred from homology"/>
<dbReference type="GO" id="GO:0006508">
    <property type="term" value="P:proteolysis"/>
    <property type="evidence" value="ECO:0007669"/>
    <property type="project" value="UniProtKB-KW"/>
</dbReference>
<dbReference type="EMBL" id="JANIEX010000420">
    <property type="protein sequence ID" value="KAJ3567342.1"/>
    <property type="molecule type" value="Genomic_DNA"/>
</dbReference>
<feature type="compositionally biased region" description="Low complexity" evidence="12">
    <location>
        <begin position="926"/>
        <end position="938"/>
    </location>
</feature>
<dbReference type="AlphaFoldDB" id="A0AAD5YVT0"/>
<comment type="cofactor">
    <cofactor evidence="2">
        <name>Mn(2+)</name>
        <dbReference type="ChEBI" id="CHEBI:29035"/>
    </cofactor>
</comment>
<evidence type="ECO:0000256" key="8">
    <source>
        <dbReference type="ARBA" id="ARBA00022723"/>
    </source>
</evidence>
<keyword evidence="16" id="KW-1185">Reference proteome</keyword>
<dbReference type="EC" id="3.4.11.18" evidence="11"/>
<dbReference type="Proteomes" id="UP001213000">
    <property type="component" value="Unassembled WGS sequence"/>
</dbReference>
<evidence type="ECO:0000256" key="3">
    <source>
        <dbReference type="ARBA" id="ARBA00001954"/>
    </source>
</evidence>
<reference evidence="15" key="1">
    <citation type="submission" date="2022-07" db="EMBL/GenBank/DDBJ databases">
        <title>Genome Sequence of Leucocoprinus birnbaumii.</title>
        <authorList>
            <person name="Buettner E."/>
        </authorList>
    </citation>
    <scope>NUCLEOTIDE SEQUENCE</scope>
    <source>
        <strain evidence="15">VT141</strain>
    </source>
</reference>
<keyword evidence="6" id="KW-0963">Cytoplasm</keyword>
<dbReference type="InterPro" id="IPR050247">
    <property type="entry name" value="Met_Aminopeptidase_Type2"/>
</dbReference>
<evidence type="ECO:0000259" key="13">
    <source>
        <dbReference type="Pfam" id="PF00557"/>
    </source>
</evidence>
<keyword evidence="9" id="KW-0378">Hydrolase</keyword>
<dbReference type="Gene3D" id="1.10.10.10">
    <property type="entry name" value="Winged helix-like DNA-binding domain superfamily/Winged helix DNA-binding domain"/>
    <property type="match status" value="1"/>
</dbReference>
<comment type="caution">
    <text evidence="15">The sequence shown here is derived from an EMBL/GenBank/DDBJ whole genome shotgun (WGS) entry which is preliminary data.</text>
</comment>
<dbReference type="InterPro" id="IPR033140">
    <property type="entry name" value="Lipase_GDXG_put_SER_AS"/>
</dbReference>
<comment type="catalytic activity">
    <reaction evidence="1 11">
        <text>Release of N-terminal amino acids, preferentially methionine, from peptides and arylamides.</text>
        <dbReference type="EC" id="3.4.11.18"/>
    </reaction>
</comment>
<gene>
    <name evidence="15" type="ORF">NP233_g6436</name>
</gene>
<dbReference type="PROSITE" id="PS01173">
    <property type="entry name" value="LIPASE_GDXG_HIS"/>
    <property type="match status" value="1"/>
</dbReference>
<protein>
    <recommendedName>
        <fullName evidence="11">Methionine aminopeptidase</fullName>
        <ecNumber evidence="11">3.4.11.18</ecNumber>
    </recommendedName>
</protein>
<dbReference type="GO" id="GO:0005737">
    <property type="term" value="C:cytoplasm"/>
    <property type="evidence" value="ECO:0007669"/>
    <property type="project" value="TreeGrafter"/>
</dbReference>
<dbReference type="Gene3D" id="3.90.230.10">
    <property type="entry name" value="Creatinase/methionine aminopeptidase superfamily"/>
    <property type="match status" value="1"/>
</dbReference>
<comment type="cofactor">
    <cofactor evidence="3">
        <name>Fe(2+)</name>
        <dbReference type="ChEBI" id="CHEBI:29033"/>
    </cofactor>
</comment>
<name>A0AAD5YVT0_9AGAR</name>
<evidence type="ECO:0000313" key="15">
    <source>
        <dbReference type="EMBL" id="KAJ3567342.1"/>
    </source>
</evidence>
<dbReference type="InterPro" id="IPR000994">
    <property type="entry name" value="Pept_M24"/>
</dbReference>
<keyword evidence="7 11" id="KW-0645">Protease</keyword>
<feature type="domain" description="Alpha/beta hydrolase fold-3" evidence="14">
    <location>
        <begin position="406"/>
        <end position="613"/>
    </location>
</feature>
<dbReference type="SUPFAM" id="SSF55920">
    <property type="entry name" value="Creatinase/aminopeptidase"/>
    <property type="match status" value="1"/>
</dbReference>
<dbReference type="GO" id="GO:0004239">
    <property type="term" value="F:initiator methionyl aminopeptidase activity"/>
    <property type="evidence" value="ECO:0007669"/>
    <property type="project" value="UniProtKB-EC"/>
</dbReference>
<dbReference type="GO" id="GO:0070006">
    <property type="term" value="F:metalloaminopeptidase activity"/>
    <property type="evidence" value="ECO:0007669"/>
    <property type="project" value="InterPro"/>
</dbReference>
<dbReference type="SUPFAM" id="SSF46785">
    <property type="entry name" value="Winged helix' DNA-binding domain"/>
    <property type="match status" value="1"/>
</dbReference>
<evidence type="ECO:0000256" key="1">
    <source>
        <dbReference type="ARBA" id="ARBA00000294"/>
    </source>
</evidence>
<feature type="active site" evidence="10">
    <location>
        <position position="481"/>
    </location>
</feature>
<dbReference type="NCBIfam" id="TIGR00501">
    <property type="entry name" value="met_pdase_II"/>
    <property type="match status" value="1"/>
</dbReference>
<dbReference type="PANTHER" id="PTHR45777:SF2">
    <property type="entry name" value="METHIONINE AMINOPEPTIDASE 2"/>
    <property type="match status" value="1"/>
</dbReference>
<feature type="domain" description="Peptidase M24" evidence="13">
    <location>
        <begin position="7"/>
        <end position="127"/>
    </location>
</feature>
<dbReference type="Pfam" id="PF00557">
    <property type="entry name" value="Peptidase_M24"/>
    <property type="match status" value="1"/>
</dbReference>
<dbReference type="FunFam" id="3.40.50.1820:FF:000252">
    <property type="entry name" value="Related to calmodulin-dependent protein kinase"/>
    <property type="match status" value="1"/>
</dbReference>
<dbReference type="PRINTS" id="PR00599">
    <property type="entry name" value="MAPEPTIDASE"/>
</dbReference>
<dbReference type="InterPro" id="IPR036390">
    <property type="entry name" value="WH_DNA-bd_sf"/>
</dbReference>
<organism evidence="15 16">
    <name type="scientific">Leucocoprinus birnbaumii</name>
    <dbReference type="NCBI Taxonomy" id="56174"/>
    <lineage>
        <taxon>Eukaryota</taxon>
        <taxon>Fungi</taxon>
        <taxon>Dikarya</taxon>
        <taxon>Basidiomycota</taxon>
        <taxon>Agaricomycotina</taxon>
        <taxon>Agaricomycetes</taxon>
        <taxon>Agaricomycetidae</taxon>
        <taxon>Agaricales</taxon>
        <taxon>Agaricineae</taxon>
        <taxon>Agaricaceae</taxon>
        <taxon>Leucocoprinus</taxon>
    </lineage>
</organism>
<dbReference type="InterPro" id="IPR029058">
    <property type="entry name" value="AB_hydrolase_fold"/>
</dbReference>
<evidence type="ECO:0000256" key="11">
    <source>
        <dbReference type="RuleBase" id="RU003653"/>
    </source>
</evidence>
<evidence type="ECO:0000256" key="2">
    <source>
        <dbReference type="ARBA" id="ARBA00001936"/>
    </source>
</evidence>
<keyword evidence="8 11" id="KW-0479">Metal-binding</keyword>
<keyword evidence="5 11" id="KW-0031">Aminopeptidase</keyword>
<dbReference type="Gene3D" id="3.40.50.1820">
    <property type="entry name" value="alpha/beta hydrolase"/>
    <property type="match status" value="1"/>
</dbReference>
<accession>A0AAD5YVT0</accession>
<dbReference type="InterPro" id="IPR002468">
    <property type="entry name" value="Pept_M24A_MAP2"/>
</dbReference>
<dbReference type="InterPro" id="IPR002168">
    <property type="entry name" value="Lipase_GDXG_HIS_AS"/>
</dbReference>
<evidence type="ECO:0000259" key="14">
    <source>
        <dbReference type="Pfam" id="PF07859"/>
    </source>
</evidence>
<evidence type="ECO:0000256" key="5">
    <source>
        <dbReference type="ARBA" id="ARBA00022438"/>
    </source>
</evidence>
<dbReference type="PROSITE" id="PS01174">
    <property type="entry name" value="LIPASE_GDXG_SER"/>
    <property type="match status" value="1"/>
</dbReference>
<dbReference type="InterPro" id="IPR013094">
    <property type="entry name" value="AB_hydrolase_3"/>
</dbReference>
<evidence type="ECO:0000313" key="16">
    <source>
        <dbReference type="Proteomes" id="UP001213000"/>
    </source>
</evidence>
<dbReference type="InterPro" id="IPR036005">
    <property type="entry name" value="Creatinase/aminopeptidase-like"/>
</dbReference>
<evidence type="ECO:0000256" key="9">
    <source>
        <dbReference type="ARBA" id="ARBA00022801"/>
    </source>
</evidence>
<evidence type="ECO:0000256" key="10">
    <source>
        <dbReference type="PROSITE-ProRule" id="PRU10038"/>
    </source>
</evidence>
<dbReference type="InterPro" id="IPR001714">
    <property type="entry name" value="Pept_M24_MAP"/>
</dbReference>
<evidence type="ECO:0000256" key="12">
    <source>
        <dbReference type="SAM" id="MobiDB-lite"/>
    </source>
</evidence>
<evidence type="ECO:0000256" key="4">
    <source>
        <dbReference type="ARBA" id="ARBA00010515"/>
    </source>
</evidence>
<comment type="similarity">
    <text evidence="11">Belongs to the peptidase M24A family.</text>
</comment>
<evidence type="ECO:0000256" key="6">
    <source>
        <dbReference type="ARBA" id="ARBA00022490"/>
    </source>
</evidence>
<feature type="region of interest" description="Disordered" evidence="12">
    <location>
        <begin position="902"/>
        <end position="938"/>
    </location>
</feature>
<sequence>MLVILLGDVLKVDIGVHVKGKICDSAFTLNFEPTYDKLLEAVKAATDTGVREAGIDVRLGELAGYIQETMESYEVEVNGKVYPIKPIENLSGHSINKYQIHGGKSVLLVKNDDPTKMEEGEYFAIETFGSTGRGRIVESGECSHYARMVGAPHVPLRLTSAKSLLKTINTNFGTLPFCRRYLDRIGESKYLLALNHLVNQGIVQDYPPLCDQRGSMTAQFEHTILLRPTVKEIFYSTPGAFPPSARVDPKLKPQPRRPLHLWEYWKYAAFLAVKATQLTTDVLSHHIWGPRKKTWGIEMTIATSLVRGAGRHTGLVDISTIRMLMNMGGLVPLPSDALATPVTFHVKRRNLRGILAPFDAAETGFRELSGEWVVGKKTWQRLQSEWKTPPAALAEKPAISNLERVVLYIHGGAYYLSSAAAQRLISIPLARFADARTFAIDYRLAPETQFPGPLHDVVSAYLRLVEDLHIPPENIIVSGDSAGGGLALALLMYLRDNGYPLPSGAILMSPWVDLTLSCESWESNALYDVVPFPVMDSHMNPIALYLGEQTEKYLTHPYASPLFGTFEGLPPLLIQAGEAEVLRDEIALLAHKASLAGVLVRHEVYDDAVHVFQAWPCFTATRRSFESMCNFVHNVLPKYQANSLRLLGDTAEKGIEAEIENEKAVVVNCAGEESKDGSARKKFSDEPDISLVSIQAPSPGPLSLDDEDSDEGYWEVEDVWEADGWLRGDGEAGMEYPNCTRGVAQRRSSEILRHTLVKDDGIHVQSTEEVEVPAFSSPATPIPAEYRHDDGYFMTLPGSPRRSKSTTNVLNIFETSNSNFVRSASHIKSLVAAPSRLSSLATSFSRAPEISRPITPPPTPDVDVDSSLAARLYALPSWMLASRTEGGAKIARLTSRIKSTSRSQPVVPLGACTKSMNSPEDATVFPSPRVDVPSSPDT</sequence>
<dbReference type="SUPFAM" id="SSF53474">
    <property type="entry name" value="alpha/beta-Hydrolases"/>
    <property type="match status" value="1"/>
</dbReference>
<dbReference type="GO" id="GO:0046872">
    <property type="term" value="F:metal ion binding"/>
    <property type="evidence" value="ECO:0007669"/>
    <property type="project" value="UniProtKB-KW"/>
</dbReference>
<evidence type="ECO:0000256" key="7">
    <source>
        <dbReference type="ARBA" id="ARBA00022670"/>
    </source>
</evidence>
<comment type="function">
    <text evidence="11">Cotranslationally removes the N-terminal methionine from nascent proteins. The N-terminal methionine is often cleaved when the second residue in the primary sequence is small and uncharged (Met-Ala-, Cys, Gly, Pro, Ser, Thr, or Val).</text>
</comment>